<keyword evidence="8" id="KW-0812">Transmembrane</keyword>
<dbReference type="EMBL" id="BATM01000037">
    <property type="protein sequence ID" value="GAD80542.1"/>
    <property type="molecule type" value="Genomic_DNA"/>
</dbReference>
<feature type="domain" description="Glycosyl transferase family 1" evidence="14">
    <location>
        <begin position="265"/>
        <end position="386"/>
    </location>
</feature>
<proteinExistence type="inferred from homology"/>
<evidence type="ECO:0000313" key="16">
    <source>
        <dbReference type="EMBL" id="GAD80542.1"/>
    </source>
</evidence>
<evidence type="ECO:0000259" key="14">
    <source>
        <dbReference type="Pfam" id="PF00534"/>
    </source>
</evidence>
<comment type="similarity">
    <text evidence="3">Belongs to the glycosyltransferase group 1 family. Glycosyltransferase 30 subfamily.</text>
</comment>
<dbReference type="STRING" id="1219080.VEZ01S_37_01070"/>
<dbReference type="InterPro" id="IPR038107">
    <property type="entry name" value="Glycos_transf_N_sf"/>
</dbReference>
<evidence type="ECO:0000313" key="17">
    <source>
        <dbReference type="Proteomes" id="UP000016562"/>
    </source>
</evidence>
<evidence type="ECO:0000256" key="7">
    <source>
        <dbReference type="ARBA" id="ARBA00022679"/>
    </source>
</evidence>
<dbReference type="SUPFAM" id="SSF53756">
    <property type="entry name" value="UDP-Glycosyltransferase/glycogen phosphorylase"/>
    <property type="match status" value="1"/>
</dbReference>
<feature type="site" description="Transition state stabilizer" evidence="12">
    <location>
        <position position="192"/>
    </location>
</feature>
<dbReference type="GO" id="GO:0043842">
    <property type="term" value="F:Kdo transferase activity"/>
    <property type="evidence" value="ECO:0007669"/>
    <property type="project" value="UniProtKB-EC"/>
</dbReference>
<keyword evidence="6" id="KW-0472">Membrane</keyword>
<dbReference type="AlphaFoldDB" id="U3B525"/>
<dbReference type="InterPro" id="IPR039901">
    <property type="entry name" value="Kdotransferase"/>
</dbReference>
<accession>U3B525</accession>
<keyword evidence="6" id="KW-0997">Cell inner membrane</keyword>
<keyword evidence="17" id="KW-1185">Reference proteome</keyword>
<evidence type="ECO:0000256" key="11">
    <source>
        <dbReference type="PIRSR" id="PIRSR639901-1"/>
    </source>
</evidence>
<dbReference type="GO" id="GO:0009244">
    <property type="term" value="P:lipopolysaccharide core region biosynthetic process"/>
    <property type="evidence" value="ECO:0007669"/>
    <property type="project" value="UniProtKB-UniRule"/>
</dbReference>
<dbReference type="Pfam" id="PF00534">
    <property type="entry name" value="Glycos_transf_1"/>
    <property type="match status" value="1"/>
</dbReference>
<evidence type="ECO:0000256" key="5">
    <source>
        <dbReference type="ARBA" id="ARBA00019077"/>
    </source>
</evidence>
<dbReference type="Gene3D" id="3.40.50.11720">
    <property type="entry name" value="3-Deoxy-D-manno-octulosonic-acid transferase, N-terminal domain"/>
    <property type="match status" value="1"/>
</dbReference>
<feature type="active site" description="Proton acceptor" evidence="11">
    <location>
        <position position="45"/>
    </location>
</feature>
<dbReference type="GO" id="GO:0009245">
    <property type="term" value="P:lipid A biosynthetic process"/>
    <property type="evidence" value="ECO:0007669"/>
    <property type="project" value="TreeGrafter"/>
</dbReference>
<evidence type="ECO:0000256" key="13">
    <source>
        <dbReference type="RuleBase" id="RU365103"/>
    </source>
</evidence>
<protein>
    <recommendedName>
        <fullName evidence="5 13">3-deoxy-D-manno-octulosonic acid transferase</fullName>
        <shortName evidence="13">Kdo transferase</shortName>
        <ecNumber evidence="4 13">2.4.99.12</ecNumber>
    </recommendedName>
    <alternativeName>
        <fullName evidence="9 13">Lipid IV(A) 3-deoxy-D-manno-octulosonic acid transferase</fullName>
    </alternativeName>
</protein>
<evidence type="ECO:0000256" key="9">
    <source>
        <dbReference type="ARBA" id="ARBA00031445"/>
    </source>
</evidence>
<evidence type="ECO:0000256" key="12">
    <source>
        <dbReference type="PIRSR" id="PIRSR639901-2"/>
    </source>
</evidence>
<dbReference type="Proteomes" id="UP000016562">
    <property type="component" value="Unassembled WGS sequence"/>
</dbReference>
<dbReference type="InterPro" id="IPR007507">
    <property type="entry name" value="Glycos_transf_N"/>
</dbReference>
<dbReference type="InterPro" id="IPR001296">
    <property type="entry name" value="Glyco_trans_1"/>
</dbReference>
<dbReference type="EC" id="2.4.99.12" evidence="4 13"/>
<reference evidence="16 17" key="1">
    <citation type="submission" date="2013-09" db="EMBL/GenBank/DDBJ databases">
        <title>Whole genome shotgun sequence of Vibrio ezurae NBRC 102218.</title>
        <authorList>
            <person name="Yoshida I."/>
            <person name="Hosoyama A."/>
            <person name="Numata M."/>
            <person name="Hashimoto M."/>
            <person name="Hosoyama Y."/>
            <person name="Tsuchikane K."/>
            <person name="Noguchi M."/>
            <person name="Hirakata S."/>
            <person name="Ichikawa N."/>
            <person name="Ohji S."/>
            <person name="Yamazoe A."/>
            <person name="Fujita N."/>
        </authorList>
    </citation>
    <scope>NUCLEOTIDE SEQUENCE [LARGE SCALE GENOMIC DNA]</scope>
    <source>
        <strain evidence="16 17">NBRC 102218</strain>
    </source>
</reference>
<evidence type="ECO:0000256" key="3">
    <source>
        <dbReference type="ARBA" id="ARBA00006380"/>
    </source>
</evidence>
<gene>
    <name evidence="16" type="ORF">VEZ01S_37_01070</name>
</gene>
<evidence type="ECO:0000256" key="6">
    <source>
        <dbReference type="ARBA" id="ARBA00022519"/>
    </source>
</evidence>
<comment type="subcellular location">
    <subcellularLocation>
        <location evidence="1">Cell inner membrane</location>
        <topology evidence="1">Single-pass membrane protein</topology>
        <orientation evidence="1">Cytoplasmic side</orientation>
    </subcellularLocation>
    <subcellularLocation>
        <location evidence="13">Cell membrane</location>
    </subcellularLocation>
</comment>
<keyword evidence="13" id="KW-1003">Cell membrane</keyword>
<dbReference type="FunFam" id="3.40.50.2000:FF:000032">
    <property type="entry name" value="3-deoxy-D-manno-octulosonic acid transferase"/>
    <property type="match status" value="1"/>
</dbReference>
<keyword evidence="8" id="KW-0735">Signal-anchor</keyword>
<feature type="site" description="Transition state stabilizer" evidence="12">
    <location>
        <position position="114"/>
    </location>
</feature>
<dbReference type="NCBIfam" id="NF004388">
    <property type="entry name" value="PRK05749.1-4"/>
    <property type="match status" value="1"/>
</dbReference>
<keyword evidence="7 13" id="KW-0808">Transferase</keyword>
<dbReference type="GO" id="GO:0005886">
    <property type="term" value="C:plasma membrane"/>
    <property type="evidence" value="ECO:0007669"/>
    <property type="project" value="UniProtKB-SubCell"/>
</dbReference>
<feature type="domain" description="3-deoxy-D-manno-octulosonic-acid transferase N-terminal" evidence="15">
    <location>
        <begin position="19"/>
        <end position="195"/>
    </location>
</feature>
<comment type="pathway">
    <text evidence="2 13">Bacterial outer membrane biogenesis; LPS core biosynthesis.</text>
</comment>
<sequence>MLLYTLLKSKNGKPSVGSRWTEYFGSCSALVGKKPIWIHTVSVGETIAATPLIRAIKAKYPDQDILITTTTTTGAEQAAKLDDIAEHRFMPIDFSWCVSRFLKTANPKCMLIMETELWPNTLQAVANSNIPISVINARLSERSCQRYRQFQSVFNLISQNLDQILCQHQADAERFKSLGILPEKSSVTGSLKFDISIPNTVHENALTLRHQLGINRPVWVAASTHEGEDVILYDAHQKLLQAYPEALLILVPRHPERFEGVAKFGEEYGFNVVRRTHENKIDSTTQVYLGDTMGEMLTFISAADICFMAGSLIGDKVGGHNVLEPAALGKPILNGPSFFNFKEITHQLIKEQALVICHSADEINHQLVRLLSDSTLSEQMGENALKVVAQNQGAVAKTLEALSSVITKQ</sequence>
<evidence type="ECO:0000256" key="2">
    <source>
        <dbReference type="ARBA" id="ARBA00004713"/>
    </source>
</evidence>
<evidence type="ECO:0000256" key="8">
    <source>
        <dbReference type="ARBA" id="ARBA00022968"/>
    </source>
</evidence>
<evidence type="ECO:0000256" key="1">
    <source>
        <dbReference type="ARBA" id="ARBA00004388"/>
    </source>
</evidence>
<organism evidence="16 17">
    <name type="scientific">Vibrio ezurae NBRC 102218</name>
    <dbReference type="NCBI Taxonomy" id="1219080"/>
    <lineage>
        <taxon>Bacteria</taxon>
        <taxon>Pseudomonadati</taxon>
        <taxon>Pseudomonadota</taxon>
        <taxon>Gammaproteobacteria</taxon>
        <taxon>Vibrionales</taxon>
        <taxon>Vibrionaceae</taxon>
        <taxon>Vibrio</taxon>
    </lineage>
</organism>
<name>U3B525_9VIBR</name>
<dbReference type="UniPathway" id="UPA00958"/>
<dbReference type="FunFam" id="3.40.50.11720:FF:000001">
    <property type="entry name" value="3-deoxy-D-manno-octulosonic acid transferase"/>
    <property type="match status" value="1"/>
</dbReference>
<dbReference type="PANTHER" id="PTHR42755">
    <property type="entry name" value="3-DEOXY-MANNO-OCTULOSONATE CYTIDYLYLTRANSFERASE"/>
    <property type="match status" value="1"/>
</dbReference>
<comment type="caution">
    <text evidence="16">The sequence shown here is derived from an EMBL/GenBank/DDBJ whole genome shotgun (WGS) entry which is preliminary data.</text>
</comment>
<dbReference type="eggNOG" id="COG1519">
    <property type="taxonomic scope" value="Bacteria"/>
</dbReference>
<evidence type="ECO:0000256" key="10">
    <source>
        <dbReference type="ARBA" id="ARBA00049183"/>
    </source>
</evidence>
<evidence type="ECO:0000256" key="4">
    <source>
        <dbReference type="ARBA" id="ARBA00012621"/>
    </source>
</evidence>
<comment type="function">
    <text evidence="13">Involved in lipopolysaccharide (LPS) biosynthesis. Catalyzes the transfer of 3-deoxy-D-manno-octulosonate (Kdo) residue(s) from CMP-Kdo to lipid IV(A), the tetraacyldisaccharide-1,4'-bisphosphate precursor of lipid A.</text>
</comment>
<dbReference type="PANTHER" id="PTHR42755:SF1">
    <property type="entry name" value="3-DEOXY-D-MANNO-OCTULOSONIC ACID TRANSFERASE, MITOCHONDRIAL-RELATED"/>
    <property type="match status" value="1"/>
</dbReference>
<dbReference type="Pfam" id="PF04413">
    <property type="entry name" value="Glycos_transf_N"/>
    <property type="match status" value="1"/>
</dbReference>
<keyword evidence="13" id="KW-0448">Lipopolysaccharide biosynthesis</keyword>
<comment type="catalytic activity">
    <reaction evidence="10 13">
        <text>lipid IVA (E. coli) + CMP-3-deoxy-beta-D-manno-octulosonate = alpha-Kdo-(2-&gt;6)-lipid IVA (E. coli) + CMP + H(+)</text>
        <dbReference type="Rhea" id="RHEA:28066"/>
        <dbReference type="ChEBI" id="CHEBI:15378"/>
        <dbReference type="ChEBI" id="CHEBI:58603"/>
        <dbReference type="ChEBI" id="CHEBI:60364"/>
        <dbReference type="ChEBI" id="CHEBI:60377"/>
        <dbReference type="ChEBI" id="CHEBI:85987"/>
        <dbReference type="EC" id="2.4.99.12"/>
    </reaction>
</comment>
<dbReference type="Gene3D" id="3.40.50.2000">
    <property type="entry name" value="Glycogen Phosphorylase B"/>
    <property type="match status" value="1"/>
</dbReference>
<evidence type="ECO:0000259" key="15">
    <source>
        <dbReference type="Pfam" id="PF04413"/>
    </source>
</evidence>